<dbReference type="RefSeq" id="WP_025009725.1">
    <property type="nucleotide sequence ID" value="NZ_AP024609.1"/>
</dbReference>
<name>A0A5N5TSJ2_9GAMM</name>
<gene>
    <name evidence="1" type="ORF">TUM17379_21040</name>
</gene>
<proteinExistence type="predicted"/>
<dbReference type="InterPro" id="IPR017143">
    <property type="entry name" value="UCP037225"/>
</dbReference>
<accession>A0A5N5TSJ2</accession>
<reference evidence="1" key="1">
    <citation type="submission" date="2021-05" db="EMBL/GenBank/DDBJ databases">
        <title>Molecular characterization for Shewanella algae harboring chromosomal blaOXA-55-like strains isolated from clinical and environment sample.</title>
        <authorList>
            <person name="Ohama Y."/>
            <person name="Aoki K."/>
            <person name="Harada S."/>
            <person name="Moriya K."/>
            <person name="Ishii Y."/>
            <person name="Tateda K."/>
        </authorList>
    </citation>
    <scope>NUCLEOTIDE SEQUENCE</scope>
    <source>
        <strain evidence="1">TUM17379</strain>
    </source>
</reference>
<evidence type="ECO:0000313" key="2">
    <source>
        <dbReference type="Proteomes" id="UP000825078"/>
    </source>
</evidence>
<dbReference type="InterPro" id="IPR025990">
    <property type="entry name" value="zinc_ribbon_bacterial"/>
</dbReference>
<dbReference type="Pfam" id="PF14255">
    <property type="entry name" value="Zn_ribbon_21"/>
    <property type="match status" value="1"/>
</dbReference>
<dbReference type="AlphaFoldDB" id="A0A5N5TSJ2"/>
<dbReference type="KEGG" id="salg:BS332_17805"/>
<dbReference type="Proteomes" id="UP000825078">
    <property type="component" value="Chromosome"/>
</dbReference>
<organism evidence="1 2">
    <name type="scientific">Shewanella algae</name>
    <dbReference type="NCBI Taxonomy" id="38313"/>
    <lineage>
        <taxon>Bacteria</taxon>
        <taxon>Pseudomonadati</taxon>
        <taxon>Pseudomonadota</taxon>
        <taxon>Gammaproteobacteria</taxon>
        <taxon>Alteromonadales</taxon>
        <taxon>Shewanellaceae</taxon>
        <taxon>Shewanella</taxon>
    </lineage>
</organism>
<dbReference type="GeneID" id="93809202"/>
<sequence>MQLKSQTICCPHCGHHQKVELDASGGDQEFYNDCRVCCNPIHMRMHINDQRHMIELYVDGDDEQLY</sequence>
<dbReference type="EMBL" id="AP024613">
    <property type="protein sequence ID" value="BCV45086.1"/>
    <property type="molecule type" value="Genomic_DNA"/>
</dbReference>
<evidence type="ECO:0000313" key="1">
    <source>
        <dbReference type="EMBL" id="BCV45086.1"/>
    </source>
</evidence>
<protein>
    <submittedName>
        <fullName evidence="1">CPXCG motif-containing cysteine-rich protein</fullName>
    </submittedName>
</protein>
<dbReference type="PIRSF" id="PIRSF037225">
    <property type="entry name" value="UCP037225"/>
    <property type="match status" value="1"/>
</dbReference>